<dbReference type="SUPFAM" id="SSF46785">
    <property type="entry name" value="Winged helix' DNA-binding domain"/>
    <property type="match status" value="1"/>
</dbReference>
<feature type="domain" description="Transcription regulator TrmB N-terminal" evidence="1">
    <location>
        <begin position="9"/>
        <end position="75"/>
    </location>
</feature>
<sequence>MVNLETEIKKLGLSDKETKVYLALLELGQVSPSEVASYSGVNRATTYVILEELKKKGLATSLEKNKKVHFVAEPPERLSHLFEIEKKQLEENFADLKKILPNLDKLYESRGERPKVRFFEGKEGIRSLQEDVVKTRVKNIEEIIPLDEAYKNFPLSGKDHREKMYEKLRNVNFRIIYTSKKGNVLPPVYKEIKRNVKFIKSELFPISAEIILFGSKTIIIVTRKKDFAVVLEDQFITDTFRAIFNLIWKNLK</sequence>
<organism evidence="2 3">
    <name type="scientific">Candidatus Azambacteria bacterium GW2011_GWA2_42_9</name>
    <dbReference type="NCBI Taxonomy" id="1618613"/>
    <lineage>
        <taxon>Bacteria</taxon>
        <taxon>Candidatus Azamiibacteriota</taxon>
    </lineage>
</organism>
<dbReference type="InterPro" id="IPR036388">
    <property type="entry name" value="WH-like_DNA-bd_sf"/>
</dbReference>
<dbReference type="PANTHER" id="PTHR34293:SF1">
    <property type="entry name" value="HTH-TYPE TRANSCRIPTIONAL REGULATOR TRMBL2"/>
    <property type="match status" value="1"/>
</dbReference>
<dbReference type="PANTHER" id="PTHR34293">
    <property type="entry name" value="HTH-TYPE TRANSCRIPTIONAL REGULATOR TRMBL2"/>
    <property type="match status" value="1"/>
</dbReference>
<dbReference type="InterPro" id="IPR051797">
    <property type="entry name" value="TrmB-like"/>
</dbReference>
<gene>
    <name evidence="2" type="ORF">UV48_C0008G0001</name>
</gene>
<protein>
    <submittedName>
        <fullName evidence="2">Transcriptional regulator, TrmB</fullName>
    </submittedName>
</protein>
<accession>A0A0G1DXX1</accession>
<dbReference type="InterPro" id="IPR036390">
    <property type="entry name" value="WH_DNA-bd_sf"/>
</dbReference>
<comment type="caution">
    <text evidence="2">The sequence shown here is derived from an EMBL/GenBank/DDBJ whole genome shotgun (WGS) entry which is preliminary data.</text>
</comment>
<reference evidence="2 3" key="1">
    <citation type="journal article" date="2015" name="Nature">
        <title>rRNA introns, odd ribosomes, and small enigmatic genomes across a large radiation of phyla.</title>
        <authorList>
            <person name="Brown C.T."/>
            <person name="Hug L.A."/>
            <person name="Thomas B.C."/>
            <person name="Sharon I."/>
            <person name="Castelle C.J."/>
            <person name="Singh A."/>
            <person name="Wilkins M.J."/>
            <person name="Williams K.H."/>
            <person name="Banfield J.F."/>
        </authorList>
    </citation>
    <scope>NUCLEOTIDE SEQUENCE [LARGE SCALE GENOMIC DNA]</scope>
</reference>
<dbReference type="Gene3D" id="1.10.10.10">
    <property type="entry name" value="Winged helix-like DNA-binding domain superfamily/Winged helix DNA-binding domain"/>
    <property type="match status" value="1"/>
</dbReference>
<evidence type="ECO:0000313" key="2">
    <source>
        <dbReference type="EMBL" id="KKS75661.1"/>
    </source>
</evidence>
<evidence type="ECO:0000313" key="3">
    <source>
        <dbReference type="Proteomes" id="UP000034563"/>
    </source>
</evidence>
<name>A0A0G1DXX1_9BACT</name>
<dbReference type="EMBL" id="LCEQ01000008">
    <property type="protein sequence ID" value="KKS75661.1"/>
    <property type="molecule type" value="Genomic_DNA"/>
</dbReference>
<dbReference type="Proteomes" id="UP000034563">
    <property type="component" value="Unassembled WGS sequence"/>
</dbReference>
<dbReference type="AlphaFoldDB" id="A0A0G1DXX1"/>
<evidence type="ECO:0000259" key="1">
    <source>
        <dbReference type="Pfam" id="PF01978"/>
    </source>
</evidence>
<dbReference type="InterPro" id="IPR002831">
    <property type="entry name" value="Tscrpt_reg_TrmB_N"/>
</dbReference>
<proteinExistence type="predicted"/>
<dbReference type="Pfam" id="PF01978">
    <property type="entry name" value="TrmB"/>
    <property type="match status" value="1"/>
</dbReference>